<feature type="domain" description="C2" evidence="3">
    <location>
        <begin position="208"/>
        <end position="328"/>
    </location>
</feature>
<dbReference type="Pfam" id="PF00168">
    <property type="entry name" value="C2"/>
    <property type="match status" value="2"/>
</dbReference>
<dbReference type="EMBL" id="CAJPWZ010002576">
    <property type="protein sequence ID" value="CAG2240831.1"/>
    <property type="molecule type" value="Genomic_DNA"/>
</dbReference>
<keyword evidence="2" id="KW-0812">Transmembrane</keyword>
<keyword evidence="5" id="KW-1185">Reference proteome</keyword>
<evidence type="ECO:0000256" key="2">
    <source>
        <dbReference type="SAM" id="Phobius"/>
    </source>
</evidence>
<accession>A0A8S3UEA8</accession>
<dbReference type="Gene3D" id="2.60.40.150">
    <property type="entry name" value="C2 domain"/>
    <property type="match status" value="2"/>
</dbReference>
<proteinExistence type="predicted"/>
<reference evidence="4" key="1">
    <citation type="submission" date="2021-03" db="EMBL/GenBank/DDBJ databases">
        <authorList>
            <person name="Bekaert M."/>
        </authorList>
    </citation>
    <scope>NUCLEOTIDE SEQUENCE</scope>
</reference>
<evidence type="ECO:0000313" key="4">
    <source>
        <dbReference type="EMBL" id="CAG2240831.1"/>
    </source>
</evidence>
<dbReference type="InterPro" id="IPR043541">
    <property type="entry name" value="SYT14/14L/16"/>
</dbReference>
<feature type="region of interest" description="Disordered" evidence="1">
    <location>
        <begin position="46"/>
        <end position="185"/>
    </location>
</feature>
<dbReference type="PANTHER" id="PTHR46129:SF2">
    <property type="entry name" value="SYNAPTOTAGMIN 14, ISOFORM D"/>
    <property type="match status" value="1"/>
</dbReference>
<dbReference type="CDD" id="cd08408">
    <property type="entry name" value="C2B_Synaptotagmin-14_16"/>
    <property type="match status" value="1"/>
</dbReference>
<dbReference type="SUPFAM" id="SSF49562">
    <property type="entry name" value="C2 domain (Calcium/lipid-binding domain, CaLB)"/>
    <property type="match status" value="2"/>
</dbReference>
<feature type="transmembrane region" description="Helical" evidence="2">
    <location>
        <begin position="9"/>
        <end position="29"/>
    </location>
</feature>
<feature type="compositionally biased region" description="Acidic residues" evidence="1">
    <location>
        <begin position="64"/>
        <end position="76"/>
    </location>
</feature>
<dbReference type="FunFam" id="2.60.40.150:FF:000062">
    <property type="entry name" value="synaptotagmin-14 isoform X1"/>
    <property type="match status" value="1"/>
</dbReference>
<dbReference type="PANTHER" id="PTHR46129">
    <property type="entry name" value="SYNAPTOTAGMIN 14, ISOFORM D"/>
    <property type="match status" value="1"/>
</dbReference>
<protein>
    <submittedName>
        <fullName evidence="4">SYT14_16</fullName>
    </submittedName>
</protein>
<dbReference type="SMART" id="SM00239">
    <property type="entry name" value="C2"/>
    <property type="match status" value="2"/>
</dbReference>
<gene>
    <name evidence="4" type="ORF">MEDL_53084</name>
</gene>
<dbReference type="Proteomes" id="UP000683360">
    <property type="component" value="Unassembled WGS sequence"/>
</dbReference>
<organism evidence="4 5">
    <name type="scientific">Mytilus edulis</name>
    <name type="common">Blue mussel</name>
    <dbReference type="NCBI Taxonomy" id="6550"/>
    <lineage>
        <taxon>Eukaryota</taxon>
        <taxon>Metazoa</taxon>
        <taxon>Spiralia</taxon>
        <taxon>Lophotrochozoa</taxon>
        <taxon>Mollusca</taxon>
        <taxon>Bivalvia</taxon>
        <taxon>Autobranchia</taxon>
        <taxon>Pteriomorphia</taxon>
        <taxon>Mytilida</taxon>
        <taxon>Mytiloidea</taxon>
        <taxon>Mytilidae</taxon>
        <taxon>Mytilinae</taxon>
        <taxon>Mytilus</taxon>
    </lineage>
</organism>
<keyword evidence="2" id="KW-1133">Transmembrane helix</keyword>
<evidence type="ECO:0000259" key="3">
    <source>
        <dbReference type="PROSITE" id="PS50004"/>
    </source>
</evidence>
<dbReference type="AlphaFoldDB" id="A0A8S3UEA8"/>
<dbReference type="InterPro" id="IPR035892">
    <property type="entry name" value="C2_domain_sf"/>
</dbReference>
<feature type="domain" description="C2" evidence="3">
    <location>
        <begin position="364"/>
        <end position="499"/>
    </location>
</feature>
<keyword evidence="2" id="KW-0472">Membrane</keyword>
<dbReference type="OrthoDB" id="5978493at2759"/>
<name>A0A8S3UEA8_MYTED</name>
<dbReference type="GO" id="GO:0005543">
    <property type="term" value="F:phospholipid binding"/>
    <property type="evidence" value="ECO:0007669"/>
    <property type="project" value="TreeGrafter"/>
</dbReference>
<evidence type="ECO:0000256" key="1">
    <source>
        <dbReference type="SAM" id="MobiDB-lite"/>
    </source>
</evidence>
<feature type="compositionally biased region" description="Polar residues" evidence="1">
    <location>
        <begin position="150"/>
        <end position="185"/>
    </location>
</feature>
<evidence type="ECO:0000313" key="5">
    <source>
        <dbReference type="Proteomes" id="UP000683360"/>
    </source>
</evidence>
<dbReference type="PROSITE" id="PS50004">
    <property type="entry name" value="C2"/>
    <property type="match status" value="2"/>
</dbReference>
<sequence length="504" mass="56058">MVTLPTEAVAFLGAVGAFLFVLIIFFMYLNKLLCFHSCGGFPCIDQPPKKKQSSKDKLGSAFAYEDEESSSDSDDEMQNKFHKAHSIKRSDTLHSIKSGKSGKGGRRRSSRKADTLVSSQDSLADPQLDSSDTEVVDKRKDATGNAVADDTSSQQQLIFDNKAYQTEPTPSLSGSEFTTDLQDTTSQDADEHLFDVSDLQKEPPLISKCGSIEMTFSYDPKRGRMAITVHQAQEIPSVERGGASHAQVRIVLLPTKKQKFKTKVKSGQNPVYQESFVFSKIPQEEVHSMGIRIRLYGVERMRRERMIGESIIGFASLNLDSASTHFVILEPRSNLSVSGESQFDVSSLSRSDSASSTQSMQHGGMPELLLGLGYNGTTGRLTVEVIKGSNFRNMAMNRAPDTYAKLTLMSPTGQEITRSKTSVRRGQPNPLFKETFMFQVALFQLAEVTLMVSVYNKRSMKKKEMIGWFSLGLNSSGEEELSHWTDMRENKGDQVCRWHVLLES</sequence>
<comment type="caution">
    <text evidence="4">The sequence shown here is derived from an EMBL/GenBank/DDBJ whole genome shotgun (WGS) entry which is preliminary data.</text>
</comment>
<dbReference type="InterPro" id="IPR000008">
    <property type="entry name" value="C2_dom"/>
</dbReference>